<evidence type="ECO:0000256" key="4">
    <source>
        <dbReference type="ARBA" id="ARBA00022737"/>
    </source>
</evidence>
<feature type="domain" description="Ig-like" evidence="11">
    <location>
        <begin position="777"/>
        <end position="856"/>
    </location>
</feature>
<evidence type="ECO:0000256" key="9">
    <source>
        <dbReference type="SAM" id="MobiDB-lite"/>
    </source>
</evidence>
<dbReference type="GO" id="GO:0007399">
    <property type="term" value="P:nervous system development"/>
    <property type="evidence" value="ECO:0007669"/>
    <property type="project" value="UniProtKB-ARBA"/>
</dbReference>
<dbReference type="SUPFAM" id="SSF49265">
    <property type="entry name" value="Fibronectin type III"/>
    <property type="match status" value="2"/>
</dbReference>
<dbReference type="InterPro" id="IPR013098">
    <property type="entry name" value="Ig_I-set"/>
</dbReference>
<evidence type="ECO:0000313" key="13">
    <source>
        <dbReference type="EMBL" id="KAH0810030.1"/>
    </source>
</evidence>
<evidence type="ECO:0000259" key="12">
    <source>
        <dbReference type="PROSITE" id="PS50853"/>
    </source>
</evidence>
<keyword evidence="8" id="KW-0393">Immunoglobulin domain</keyword>
<dbReference type="InterPro" id="IPR036116">
    <property type="entry name" value="FN3_sf"/>
</dbReference>
<dbReference type="SMART" id="SM00060">
    <property type="entry name" value="FN3"/>
    <property type="match status" value="3"/>
</dbReference>
<feature type="region of interest" description="Disordered" evidence="9">
    <location>
        <begin position="1316"/>
        <end position="1339"/>
    </location>
</feature>
<gene>
    <name evidence="13" type="ORF">GEV33_012762</name>
</gene>
<dbReference type="PROSITE" id="PS50835">
    <property type="entry name" value="IG_LIKE"/>
    <property type="match status" value="5"/>
</dbReference>
<proteinExistence type="predicted"/>
<dbReference type="SUPFAM" id="SSF48726">
    <property type="entry name" value="Immunoglobulin"/>
    <property type="match status" value="5"/>
</dbReference>
<dbReference type="Pfam" id="PF00041">
    <property type="entry name" value="fn3"/>
    <property type="match status" value="2"/>
</dbReference>
<keyword evidence="14" id="KW-1185">Reference proteome</keyword>
<keyword evidence="3" id="KW-0732">Signal</keyword>
<evidence type="ECO:0000256" key="2">
    <source>
        <dbReference type="ARBA" id="ARBA00022692"/>
    </source>
</evidence>
<dbReference type="InterPro" id="IPR036179">
    <property type="entry name" value="Ig-like_dom_sf"/>
</dbReference>
<dbReference type="SMART" id="SM00409">
    <property type="entry name" value="IG"/>
    <property type="match status" value="5"/>
</dbReference>
<dbReference type="FunFam" id="2.60.40.10:FF:001167">
    <property type="entry name" value="Roundabout 2, isoform B"/>
    <property type="match status" value="1"/>
</dbReference>
<dbReference type="PANTHER" id="PTHR13817:SF183">
    <property type="entry name" value="LP22668P"/>
    <property type="match status" value="1"/>
</dbReference>
<reference evidence="13" key="1">
    <citation type="journal article" date="2020" name="J Insects Food Feed">
        <title>The yellow mealworm (Tenebrio molitor) genome: a resource for the emerging insects as food and feed industry.</title>
        <authorList>
            <person name="Eriksson T."/>
            <person name="Andere A."/>
            <person name="Kelstrup H."/>
            <person name="Emery V."/>
            <person name="Picard C."/>
        </authorList>
    </citation>
    <scope>NUCLEOTIDE SEQUENCE</scope>
    <source>
        <strain evidence="13">Stoneville</strain>
        <tissue evidence="13">Whole head</tissue>
    </source>
</reference>
<evidence type="ECO:0000256" key="7">
    <source>
        <dbReference type="ARBA" id="ARBA00023157"/>
    </source>
</evidence>
<keyword evidence="2 10" id="KW-0812">Transmembrane</keyword>
<dbReference type="GO" id="GO:0016020">
    <property type="term" value="C:membrane"/>
    <property type="evidence" value="ECO:0007669"/>
    <property type="project" value="UniProtKB-SubCell"/>
</dbReference>
<comment type="subcellular location">
    <subcellularLocation>
        <location evidence="1">Membrane</location>
        <topology evidence="1">Single-pass membrane protein</topology>
    </subcellularLocation>
</comment>
<dbReference type="InterPro" id="IPR007110">
    <property type="entry name" value="Ig-like_dom"/>
</dbReference>
<dbReference type="Proteomes" id="UP000719412">
    <property type="component" value="Unassembled WGS sequence"/>
</dbReference>
<dbReference type="GO" id="GO:0009653">
    <property type="term" value="P:anatomical structure morphogenesis"/>
    <property type="evidence" value="ECO:0007669"/>
    <property type="project" value="UniProtKB-ARBA"/>
</dbReference>
<feature type="domain" description="Fibronectin type-III" evidence="12">
    <location>
        <begin position="1109"/>
        <end position="1202"/>
    </location>
</feature>
<dbReference type="InterPro" id="IPR013783">
    <property type="entry name" value="Ig-like_fold"/>
</dbReference>
<dbReference type="EMBL" id="JABDTM020027758">
    <property type="protein sequence ID" value="KAH0810030.1"/>
    <property type="molecule type" value="Genomic_DNA"/>
</dbReference>
<keyword evidence="5 10" id="KW-1133">Transmembrane helix</keyword>
<feature type="domain" description="Ig-like" evidence="11">
    <location>
        <begin position="581"/>
        <end position="667"/>
    </location>
</feature>
<feature type="domain" description="Fibronectin type-III" evidence="12">
    <location>
        <begin position="885"/>
        <end position="982"/>
    </location>
</feature>
<accession>A0A8J6H8I9</accession>
<keyword evidence="6 10" id="KW-0472">Membrane</keyword>
<dbReference type="Pfam" id="PF07679">
    <property type="entry name" value="I-set"/>
    <property type="match status" value="4"/>
</dbReference>
<dbReference type="FunFam" id="2.60.40.10:FF:000032">
    <property type="entry name" value="palladin isoform X1"/>
    <property type="match status" value="1"/>
</dbReference>
<evidence type="ECO:0000256" key="10">
    <source>
        <dbReference type="SAM" id="Phobius"/>
    </source>
</evidence>
<organism evidence="13 14">
    <name type="scientific">Tenebrio molitor</name>
    <name type="common">Yellow mealworm beetle</name>
    <dbReference type="NCBI Taxonomy" id="7067"/>
    <lineage>
        <taxon>Eukaryota</taxon>
        <taxon>Metazoa</taxon>
        <taxon>Ecdysozoa</taxon>
        <taxon>Arthropoda</taxon>
        <taxon>Hexapoda</taxon>
        <taxon>Insecta</taxon>
        <taxon>Pterygota</taxon>
        <taxon>Neoptera</taxon>
        <taxon>Endopterygota</taxon>
        <taxon>Coleoptera</taxon>
        <taxon>Polyphaga</taxon>
        <taxon>Cucujiformia</taxon>
        <taxon>Tenebrionidae</taxon>
        <taxon>Tenebrio</taxon>
    </lineage>
</organism>
<feature type="domain" description="Ig-like" evidence="11">
    <location>
        <begin position="239"/>
        <end position="334"/>
    </location>
</feature>
<dbReference type="FunFam" id="2.60.40.10:FF:000026">
    <property type="entry name" value="roundabout homolog 2 isoform X1"/>
    <property type="match status" value="1"/>
</dbReference>
<dbReference type="InterPro" id="IPR003599">
    <property type="entry name" value="Ig_sub"/>
</dbReference>
<dbReference type="SMART" id="SM00408">
    <property type="entry name" value="IGc2"/>
    <property type="match status" value="5"/>
</dbReference>
<keyword evidence="4" id="KW-0677">Repeat</keyword>
<dbReference type="FunFam" id="2.60.40.10:FF:000028">
    <property type="entry name" value="Neuronal cell adhesion molecule"/>
    <property type="match status" value="1"/>
</dbReference>
<dbReference type="FunFam" id="2.60.40.10:FF:000008">
    <property type="entry name" value="roundabout homolog 2 isoform X2"/>
    <property type="match status" value="1"/>
</dbReference>
<evidence type="ECO:0000313" key="14">
    <source>
        <dbReference type="Proteomes" id="UP000719412"/>
    </source>
</evidence>
<dbReference type="GO" id="GO:0030154">
    <property type="term" value="P:cell differentiation"/>
    <property type="evidence" value="ECO:0007669"/>
    <property type="project" value="UniProtKB-ARBA"/>
</dbReference>
<dbReference type="InterPro" id="IPR003598">
    <property type="entry name" value="Ig_sub2"/>
</dbReference>
<dbReference type="CDD" id="cd00063">
    <property type="entry name" value="FN3"/>
    <property type="match status" value="2"/>
</dbReference>
<comment type="caution">
    <text evidence="13">The sequence shown here is derived from an EMBL/GenBank/DDBJ whole genome shotgun (WGS) entry which is preliminary data.</text>
</comment>
<feature type="region of interest" description="Disordered" evidence="9">
    <location>
        <begin position="1467"/>
        <end position="1491"/>
    </location>
</feature>
<evidence type="ECO:0000256" key="3">
    <source>
        <dbReference type="ARBA" id="ARBA00022729"/>
    </source>
</evidence>
<feature type="domain" description="Fibronectin type-III" evidence="12">
    <location>
        <begin position="1006"/>
        <end position="1104"/>
    </location>
</feature>
<dbReference type="PROSITE" id="PS50853">
    <property type="entry name" value="FN3"/>
    <property type="match status" value="3"/>
</dbReference>
<dbReference type="FunFam" id="2.60.40.10:FF:000189">
    <property type="entry name" value="Neogenin isoform 3"/>
    <property type="match status" value="1"/>
</dbReference>
<evidence type="ECO:0000256" key="6">
    <source>
        <dbReference type="ARBA" id="ARBA00023136"/>
    </source>
</evidence>
<dbReference type="InterPro" id="IPR050964">
    <property type="entry name" value="Striated_Muscle_Regulatory"/>
</dbReference>
<evidence type="ECO:0000259" key="11">
    <source>
        <dbReference type="PROSITE" id="PS50835"/>
    </source>
</evidence>
<feature type="transmembrane region" description="Helical" evidence="10">
    <location>
        <begin position="1226"/>
        <end position="1248"/>
    </location>
</feature>
<feature type="domain" description="Ig-like" evidence="11">
    <location>
        <begin position="476"/>
        <end position="573"/>
    </location>
</feature>
<dbReference type="InterPro" id="IPR003961">
    <property type="entry name" value="FN3_dom"/>
</dbReference>
<reference evidence="13" key="2">
    <citation type="submission" date="2021-08" db="EMBL/GenBank/DDBJ databases">
        <authorList>
            <person name="Eriksson T."/>
        </authorList>
    </citation>
    <scope>NUCLEOTIDE SEQUENCE</scope>
    <source>
        <strain evidence="13">Stoneville</strain>
        <tissue evidence="13">Whole head</tissue>
    </source>
</reference>
<evidence type="ECO:0000256" key="1">
    <source>
        <dbReference type="ARBA" id="ARBA00004167"/>
    </source>
</evidence>
<dbReference type="PANTHER" id="PTHR13817">
    <property type="entry name" value="TITIN"/>
    <property type="match status" value="1"/>
</dbReference>
<evidence type="ECO:0000256" key="8">
    <source>
        <dbReference type="ARBA" id="ARBA00023319"/>
    </source>
</evidence>
<dbReference type="Pfam" id="PF13927">
    <property type="entry name" value="Ig_3"/>
    <property type="match status" value="1"/>
</dbReference>
<dbReference type="Gene3D" id="2.60.40.10">
    <property type="entry name" value="Immunoglobulins"/>
    <property type="match status" value="8"/>
</dbReference>
<feature type="domain" description="Ig-like" evidence="11">
    <location>
        <begin position="672"/>
        <end position="769"/>
    </location>
</feature>
<evidence type="ECO:0000256" key="5">
    <source>
        <dbReference type="ARBA" id="ARBA00022989"/>
    </source>
</evidence>
<feature type="compositionally biased region" description="Basic and acidic residues" evidence="9">
    <location>
        <begin position="1319"/>
        <end position="1333"/>
    </location>
</feature>
<protein>
    <submittedName>
        <fullName evidence="13">Uncharacterized protein</fullName>
    </submittedName>
</protein>
<keyword evidence="7" id="KW-1015">Disulfide bond</keyword>
<sequence length="1610" mass="177622">MTKVVSLQTLRFMTFVQQWLSNQLVVERRDLHAIYFVNSRTFTHTSNLSRSQTGTYKITHFINTSPTVIPLLARSPPRRSPLHPLIIITSGLLKANVPVSKFTPKGNYLISSTAGKEAAGARPAASAREREESWQGTREIDGLPCFSSLQSESLPQLMPCHLNSCCRFGHLGQHNCRLASEINMFVFLQLLASNPSGIKTQQLRHLTRHQLRQLLASGGPRTITKRRRVRYHHASQQPPRITEHPVDTTVARHEPATLNCHASGEPEPTVTWFKDGLPLRTAPQDARSHRVLLPAGNLFFLKVVQSRKESDGGVYWCEASNALGKARSRNATLTVAGCTQNVVYTLATKFFDDLEIVLSRPQSGLDDNLSPGISVTPPLDVNIPERPLQVEGFKFGAAPAAMQRTSTPGGVGDHVLRVIFDLRADVCERGSILTTNSTIKFAFYASTYRKLKTIENRQSTLLYRYMPPSCDKDPLPVLLLSNNRKILRDEFRLEPQSTRVAAGEDIVMECAPPKGTPEPQVLWRKDGHTLDVEGRLKLVDGSNLAITDTKPSDDGRYQCVAKNTAGIRESSVAILKVYVKPFLVKAPEDKVALVGTTVDFACSVGGDPLPDVLWRRNAPGGTMPLGRVRVLEDRTLRLERITLLDQGSYTCEADNYAGAITASALLTVHAVPTFTTRPLAQTVESNRDVFFHCNVEGSPKPFIFWSFEGDRALLYPGTSSGNYEVVTTDEGRSTLTLRKAQPQNSGTVIICSAVNAAGSASTRTRLTVTSKEERPPPVIIRGPVNQTLPIKSVAFLFCEAIGNPTPVISWYKESLPVTSSDRINTTNPGLVEIYHLRKDDSGVYTCVASSRSGKATWSGHLLVENPKNPNINFFKAPEAIMLPGPPSRPHALNQSEGSVTITWGQNNKIGSSSLLGYQIELFGREEGVTPTWTIVARRVPGPTFTQHLLSPGVPYTFLVRAENGHGVGPPSHLSDIIIVGPDTTQNWGNPEVTVLSEARASLVSGNIVGLTEAIPVLSTAIKLVWEILDAQYVEGLYIYYIGLDGPPDLPKTYSMLTVLHTGGSSSFTVNNLDKWSRYEFFLVPFYKTVEGQPSNSRTVRTLEDVPMDAPTNMEALLLNSSAVYLKWKPPPPPSLNGELYGYRVEVKANGTGSTDSINVGVVPTLLLGNLTAGISYTVRVAAATRAGLGPYSAAAILRLDPASRMTDQHQQRPIDMQSGDFITETWFMALLISMVSVMVLLFGAMLLVRRRQMLTKKTMTPSRSNGGVLTTPLASKTETPLWLDKDTLPDYSSTLPEYSKLMPQSEHASGVNLHQNPLHQKEYTRPDHLDYGSDKSYPMSSRKYKDYNNMQVQEYASPNLGPDSHRTSQIADYAEVDASLVVANGGPISPAPYATTTLVTGGRRMGNSMVNLKYARGGGRLLDELLQVWVPNSPNSPDEPPYPSANGGYYNRKVYSDSYFAPTQTLRRVKKERKSSNENPPDLVSPNQPVYARVGPPGLSWRNATPSLSSFTPHKQVYHASTRSEPGNMFEKQEHNRVGNNNKTRKFPSFEAAKERNKTVLRDLETVKGNLRSKAIFSPTEMQWEAICKRYQEEPSLPVTTWRCNIPIFV</sequence>
<name>A0A8J6H8I9_TENMO</name>